<sequence>MSVLQANKMVLRKAMGSKLRDLSPSTIQEQSQAITARVLSLPIFEQCRSISCYLSMPTGEVDTSSIVTKILRDSGKSLFVPSITGSDGHMNFVRLYDEEDRREMPAGLWGIPQPTEVWRGQRLLDTSCEALDMILVPGVAFDRSFSRLGHGKGYYDRFIASYSADRQRPLLVALAFDQQLMQEGQVPIAEHDWKMDVIVTPQEVISAGI</sequence>
<dbReference type="EMBL" id="MU267857">
    <property type="protein sequence ID" value="KAH7907947.1"/>
    <property type="molecule type" value="Genomic_DNA"/>
</dbReference>
<protein>
    <submittedName>
        <fullName evidence="1">Uncharacterized protein</fullName>
    </submittedName>
</protein>
<dbReference type="Proteomes" id="UP000790377">
    <property type="component" value="Unassembled WGS sequence"/>
</dbReference>
<keyword evidence="2" id="KW-1185">Reference proteome</keyword>
<evidence type="ECO:0000313" key="1">
    <source>
        <dbReference type="EMBL" id="KAH7907947.1"/>
    </source>
</evidence>
<gene>
    <name evidence="1" type="ORF">BJ138DRAFT_1013721</name>
</gene>
<proteinExistence type="predicted"/>
<evidence type="ECO:0000313" key="2">
    <source>
        <dbReference type="Proteomes" id="UP000790377"/>
    </source>
</evidence>
<reference evidence="1" key="1">
    <citation type="journal article" date="2021" name="New Phytol.">
        <title>Evolutionary innovations through gain and loss of genes in the ectomycorrhizal Boletales.</title>
        <authorList>
            <person name="Wu G."/>
            <person name="Miyauchi S."/>
            <person name="Morin E."/>
            <person name="Kuo A."/>
            <person name="Drula E."/>
            <person name="Varga T."/>
            <person name="Kohler A."/>
            <person name="Feng B."/>
            <person name="Cao Y."/>
            <person name="Lipzen A."/>
            <person name="Daum C."/>
            <person name="Hundley H."/>
            <person name="Pangilinan J."/>
            <person name="Johnson J."/>
            <person name="Barry K."/>
            <person name="LaButti K."/>
            <person name="Ng V."/>
            <person name="Ahrendt S."/>
            <person name="Min B."/>
            <person name="Choi I.G."/>
            <person name="Park H."/>
            <person name="Plett J.M."/>
            <person name="Magnuson J."/>
            <person name="Spatafora J.W."/>
            <person name="Nagy L.G."/>
            <person name="Henrissat B."/>
            <person name="Grigoriev I.V."/>
            <person name="Yang Z.L."/>
            <person name="Xu J."/>
            <person name="Martin F.M."/>
        </authorList>
    </citation>
    <scope>NUCLEOTIDE SEQUENCE</scope>
    <source>
        <strain evidence="1">ATCC 28755</strain>
    </source>
</reference>
<comment type="caution">
    <text evidence="1">The sequence shown here is derived from an EMBL/GenBank/DDBJ whole genome shotgun (WGS) entry which is preliminary data.</text>
</comment>
<organism evidence="1 2">
    <name type="scientific">Hygrophoropsis aurantiaca</name>
    <dbReference type="NCBI Taxonomy" id="72124"/>
    <lineage>
        <taxon>Eukaryota</taxon>
        <taxon>Fungi</taxon>
        <taxon>Dikarya</taxon>
        <taxon>Basidiomycota</taxon>
        <taxon>Agaricomycotina</taxon>
        <taxon>Agaricomycetes</taxon>
        <taxon>Agaricomycetidae</taxon>
        <taxon>Boletales</taxon>
        <taxon>Coniophorineae</taxon>
        <taxon>Hygrophoropsidaceae</taxon>
        <taxon>Hygrophoropsis</taxon>
    </lineage>
</organism>
<accession>A0ACB8A411</accession>
<name>A0ACB8A411_9AGAM</name>